<keyword evidence="4 6" id="KW-0501">Molybdenum cofactor biosynthesis</keyword>
<dbReference type="PANTHER" id="PTHR10192:SF5">
    <property type="entry name" value="GEPHYRIN"/>
    <property type="match status" value="1"/>
</dbReference>
<feature type="domain" description="MoaB/Mog" evidence="7">
    <location>
        <begin position="173"/>
        <end position="310"/>
    </location>
</feature>
<dbReference type="SUPFAM" id="SSF63867">
    <property type="entry name" value="MoeA C-terminal domain-like"/>
    <property type="match status" value="1"/>
</dbReference>
<keyword evidence="6" id="KW-0500">Molybdenum</keyword>
<keyword evidence="9" id="KW-1185">Reference proteome</keyword>
<dbReference type="NCBIfam" id="NF045515">
    <property type="entry name" value="Glp_gephyrin"/>
    <property type="match status" value="1"/>
</dbReference>
<organism evidence="8 9">
    <name type="scientific">[Roseibacterium] beibuensis</name>
    <dbReference type="NCBI Taxonomy" id="1193142"/>
    <lineage>
        <taxon>Bacteria</taxon>
        <taxon>Pseudomonadati</taxon>
        <taxon>Pseudomonadota</taxon>
        <taxon>Alphaproteobacteria</taxon>
        <taxon>Rhodobacterales</taxon>
        <taxon>Roseobacteraceae</taxon>
        <taxon>Roseicyclus</taxon>
    </lineage>
</organism>
<evidence type="ECO:0000256" key="6">
    <source>
        <dbReference type="RuleBase" id="RU365090"/>
    </source>
</evidence>
<comment type="cofactor">
    <cofactor evidence="6">
        <name>Mg(2+)</name>
        <dbReference type="ChEBI" id="CHEBI:18420"/>
    </cofactor>
</comment>
<dbReference type="EMBL" id="BAABHW010000001">
    <property type="protein sequence ID" value="GAA5068564.1"/>
    <property type="molecule type" value="Genomic_DNA"/>
</dbReference>
<keyword evidence="6" id="KW-0808">Transferase</keyword>
<dbReference type="InterPro" id="IPR036688">
    <property type="entry name" value="MoeA_C_domain_IV_sf"/>
</dbReference>
<dbReference type="InterPro" id="IPR038987">
    <property type="entry name" value="MoeA-like"/>
</dbReference>
<accession>A0ABP9L3K2</accession>
<comment type="similarity">
    <text evidence="3 6">Belongs to the MoeA family.</text>
</comment>
<dbReference type="Gene3D" id="3.90.105.10">
    <property type="entry name" value="Molybdopterin biosynthesis moea protein, domain 2"/>
    <property type="match status" value="1"/>
</dbReference>
<dbReference type="SUPFAM" id="SSF63882">
    <property type="entry name" value="MoeA N-terminal region -like"/>
    <property type="match status" value="1"/>
</dbReference>
<dbReference type="InterPro" id="IPR036425">
    <property type="entry name" value="MoaB/Mog-like_dom_sf"/>
</dbReference>
<dbReference type="InterPro" id="IPR005110">
    <property type="entry name" value="MoeA_linker/N"/>
</dbReference>
<gene>
    <name evidence="8" type="ORF">GCM10023209_09310</name>
</gene>
<evidence type="ECO:0000313" key="8">
    <source>
        <dbReference type="EMBL" id="GAA5068564.1"/>
    </source>
</evidence>
<dbReference type="RefSeq" id="WP_259546400.1">
    <property type="nucleotide sequence ID" value="NZ_BAABHW010000001.1"/>
</dbReference>
<dbReference type="InterPro" id="IPR005111">
    <property type="entry name" value="MoeA_C_domain_IV"/>
</dbReference>
<dbReference type="EC" id="2.10.1.1" evidence="6"/>
<evidence type="ECO:0000256" key="4">
    <source>
        <dbReference type="ARBA" id="ARBA00023150"/>
    </source>
</evidence>
<dbReference type="Pfam" id="PF03454">
    <property type="entry name" value="MoeA_C"/>
    <property type="match status" value="1"/>
</dbReference>
<dbReference type="Proteomes" id="UP001499910">
    <property type="component" value="Unassembled WGS sequence"/>
</dbReference>
<proteinExistence type="inferred from homology"/>
<evidence type="ECO:0000256" key="1">
    <source>
        <dbReference type="ARBA" id="ARBA00002901"/>
    </source>
</evidence>
<evidence type="ECO:0000256" key="3">
    <source>
        <dbReference type="ARBA" id="ARBA00010763"/>
    </source>
</evidence>
<dbReference type="Gene3D" id="3.40.980.10">
    <property type="entry name" value="MoaB/Mog-like domain"/>
    <property type="match status" value="1"/>
</dbReference>
<dbReference type="InterPro" id="IPR036135">
    <property type="entry name" value="MoeA_linker/N_sf"/>
</dbReference>
<dbReference type="InterPro" id="IPR001453">
    <property type="entry name" value="MoaB/Mog_dom"/>
</dbReference>
<comment type="caution">
    <text evidence="8">The sequence shown here is derived from an EMBL/GenBank/DDBJ whole genome shotgun (WGS) entry which is preliminary data.</text>
</comment>
<protein>
    <recommendedName>
        <fullName evidence="6">Molybdopterin molybdenumtransferase</fullName>
        <ecNumber evidence="6">2.10.1.1</ecNumber>
    </recommendedName>
</protein>
<comment type="pathway">
    <text evidence="2 6">Cofactor biosynthesis; molybdopterin biosynthesis.</text>
</comment>
<dbReference type="Gene3D" id="2.170.190.11">
    <property type="entry name" value="Molybdopterin biosynthesis moea protein, domain 3"/>
    <property type="match status" value="1"/>
</dbReference>
<evidence type="ECO:0000256" key="5">
    <source>
        <dbReference type="ARBA" id="ARBA00047317"/>
    </source>
</evidence>
<keyword evidence="6" id="KW-0479">Metal-binding</keyword>
<evidence type="ECO:0000256" key="2">
    <source>
        <dbReference type="ARBA" id="ARBA00005046"/>
    </source>
</evidence>
<dbReference type="SMART" id="SM00852">
    <property type="entry name" value="MoCF_biosynth"/>
    <property type="match status" value="1"/>
</dbReference>
<comment type="function">
    <text evidence="1 6">Catalyzes the insertion of molybdate into adenylated molybdopterin with the concomitant release of AMP.</text>
</comment>
<name>A0ABP9L3K2_9RHOB</name>
<dbReference type="SUPFAM" id="SSF53218">
    <property type="entry name" value="Molybdenum cofactor biosynthesis proteins"/>
    <property type="match status" value="1"/>
</dbReference>
<evidence type="ECO:0000313" key="9">
    <source>
        <dbReference type="Proteomes" id="UP001499910"/>
    </source>
</evidence>
<dbReference type="CDD" id="cd00887">
    <property type="entry name" value="MoeA"/>
    <property type="match status" value="1"/>
</dbReference>
<dbReference type="PANTHER" id="PTHR10192">
    <property type="entry name" value="MOLYBDOPTERIN BIOSYNTHESIS PROTEIN"/>
    <property type="match status" value="1"/>
</dbReference>
<dbReference type="Gene3D" id="2.40.340.10">
    <property type="entry name" value="MoeA, C-terminal, domain IV"/>
    <property type="match status" value="1"/>
</dbReference>
<comment type="catalytic activity">
    <reaction evidence="5">
        <text>adenylyl-molybdopterin + molybdate = Mo-molybdopterin + AMP + H(+)</text>
        <dbReference type="Rhea" id="RHEA:35047"/>
        <dbReference type="ChEBI" id="CHEBI:15378"/>
        <dbReference type="ChEBI" id="CHEBI:36264"/>
        <dbReference type="ChEBI" id="CHEBI:62727"/>
        <dbReference type="ChEBI" id="CHEBI:71302"/>
        <dbReference type="ChEBI" id="CHEBI:456215"/>
        <dbReference type="EC" id="2.10.1.1"/>
    </reaction>
</comment>
<dbReference type="Pfam" id="PF03453">
    <property type="entry name" value="MoeA_N"/>
    <property type="match status" value="1"/>
</dbReference>
<dbReference type="Pfam" id="PF00994">
    <property type="entry name" value="MoCF_biosynth"/>
    <property type="match status" value="1"/>
</dbReference>
<sequence length="399" mass="42230">MITVEEALSACLALTRPLEAETVPLAEGAGRVLADPVFAKRDQPPFAASAMDGYAVRDIEAIPGRRLRVVGEAPAGRAWSGRIGPGEALRIFTGAPVPEGADRIVIQEDVTVDGDTITLGKTLDHGLHLRPSGADFREGARIEAPRRLSPADIALAAAMNAPTLSVTRRPEVALIATGDELVSPGEDPGPDQIIASNTYGLKALIEAEGGHARLLPIARDNRESLETVFALASDADLIVTVGGASVGDHDLVAEVATGLGLERAFYKIAMRPGKPLMAGRLGEAALLGLPGNPVSAMVCGHLFLVPMLRAFLGLPAGARRRRRARLMADLDPNGPREHYMRAEVVPGADLPEITPFDRQDSSLLSIFSRANALLVRPVDDGRRRAGEIVEYLPLGPLIT</sequence>
<evidence type="ECO:0000259" key="7">
    <source>
        <dbReference type="SMART" id="SM00852"/>
    </source>
</evidence>
<reference evidence="9" key="1">
    <citation type="journal article" date="2019" name="Int. J. Syst. Evol. Microbiol.">
        <title>The Global Catalogue of Microorganisms (GCM) 10K type strain sequencing project: providing services to taxonomists for standard genome sequencing and annotation.</title>
        <authorList>
            <consortium name="The Broad Institute Genomics Platform"/>
            <consortium name="The Broad Institute Genome Sequencing Center for Infectious Disease"/>
            <person name="Wu L."/>
            <person name="Ma J."/>
        </authorList>
    </citation>
    <scope>NUCLEOTIDE SEQUENCE [LARGE SCALE GENOMIC DNA]</scope>
    <source>
        <strain evidence="9">JCM 18015</strain>
    </source>
</reference>
<keyword evidence="6" id="KW-0460">Magnesium</keyword>